<evidence type="ECO:0000313" key="1">
    <source>
        <dbReference type="EMBL" id="VDL78192.1"/>
    </source>
</evidence>
<keyword evidence="2" id="KW-1185">Reference proteome</keyword>
<protein>
    <submittedName>
        <fullName evidence="3">Secreted protein</fullName>
    </submittedName>
</protein>
<dbReference type="AlphaFoldDB" id="A0A0N4YDB7"/>
<name>A0A0N4YDB7_NIPBR</name>
<evidence type="ECO:0000313" key="2">
    <source>
        <dbReference type="Proteomes" id="UP000271162"/>
    </source>
</evidence>
<reference evidence="3" key="1">
    <citation type="submission" date="2017-02" db="UniProtKB">
        <authorList>
            <consortium name="WormBaseParasite"/>
        </authorList>
    </citation>
    <scope>IDENTIFICATION</scope>
</reference>
<proteinExistence type="predicted"/>
<dbReference type="Proteomes" id="UP000271162">
    <property type="component" value="Unassembled WGS sequence"/>
</dbReference>
<dbReference type="WBParaSite" id="NBR_0001460201-mRNA-1">
    <property type="protein sequence ID" value="NBR_0001460201-mRNA-1"/>
    <property type="gene ID" value="NBR_0001460201"/>
</dbReference>
<organism evidence="3">
    <name type="scientific">Nippostrongylus brasiliensis</name>
    <name type="common">Rat hookworm</name>
    <dbReference type="NCBI Taxonomy" id="27835"/>
    <lineage>
        <taxon>Eukaryota</taxon>
        <taxon>Metazoa</taxon>
        <taxon>Ecdysozoa</taxon>
        <taxon>Nematoda</taxon>
        <taxon>Chromadorea</taxon>
        <taxon>Rhabditida</taxon>
        <taxon>Rhabditina</taxon>
        <taxon>Rhabditomorpha</taxon>
        <taxon>Strongyloidea</taxon>
        <taxon>Heligmosomidae</taxon>
        <taxon>Nippostrongylus</taxon>
    </lineage>
</organism>
<sequence length="153" mass="17416">MRQNIPPPSLLIRRHHINRLVPFALRHRWYGRLSPDLSKIIILSLVAHHLVALMHHQSAITLAVPAEVHRHTIPHVVPTPYQLGVNFVALKNHRLTIILVAMEHVISIAKLLPIELIQHQHATRHNAADNRHEAAIHLLTAEIDASTRRTTTK</sequence>
<gene>
    <name evidence="1" type="ORF">NBR_LOCUS14603</name>
</gene>
<accession>A0A0N4YDB7</accession>
<evidence type="ECO:0000313" key="3">
    <source>
        <dbReference type="WBParaSite" id="NBR_0001460201-mRNA-1"/>
    </source>
</evidence>
<reference evidence="1 2" key="2">
    <citation type="submission" date="2018-11" db="EMBL/GenBank/DDBJ databases">
        <authorList>
            <consortium name="Pathogen Informatics"/>
        </authorList>
    </citation>
    <scope>NUCLEOTIDE SEQUENCE [LARGE SCALE GENOMIC DNA]</scope>
</reference>
<dbReference type="EMBL" id="UYSL01021421">
    <property type="protein sequence ID" value="VDL78192.1"/>
    <property type="molecule type" value="Genomic_DNA"/>
</dbReference>